<reference evidence="4 5" key="1">
    <citation type="journal article" date="2016" name="Nat. Commun.">
        <title>Thousands of microbial genomes shed light on interconnected biogeochemical processes in an aquifer system.</title>
        <authorList>
            <person name="Anantharaman K."/>
            <person name="Brown C.T."/>
            <person name="Hug L.A."/>
            <person name="Sharon I."/>
            <person name="Castelle C.J."/>
            <person name="Probst A.J."/>
            <person name="Thomas B.C."/>
            <person name="Singh A."/>
            <person name="Wilkins M.J."/>
            <person name="Karaoz U."/>
            <person name="Brodie E.L."/>
            <person name="Williams K.H."/>
            <person name="Hubbard S.S."/>
            <person name="Banfield J.F."/>
        </authorList>
    </citation>
    <scope>NUCLEOTIDE SEQUENCE [LARGE SCALE GENOMIC DNA]</scope>
</reference>
<dbReference type="EMBL" id="MGKI01000011">
    <property type="protein sequence ID" value="OGN22469.1"/>
    <property type="molecule type" value="Genomic_DNA"/>
</dbReference>
<keyword evidence="2" id="KW-1133">Transmembrane helix</keyword>
<dbReference type="Proteomes" id="UP000178227">
    <property type="component" value="Unassembled WGS sequence"/>
</dbReference>
<evidence type="ECO:0000259" key="3">
    <source>
        <dbReference type="Pfam" id="PF01345"/>
    </source>
</evidence>
<feature type="region of interest" description="Disordered" evidence="1">
    <location>
        <begin position="299"/>
        <end position="322"/>
    </location>
</feature>
<keyword evidence="2" id="KW-0472">Membrane</keyword>
<dbReference type="InterPro" id="IPR047589">
    <property type="entry name" value="DUF11_rpt"/>
</dbReference>
<keyword evidence="2" id="KW-0812">Transmembrane</keyword>
<sequence>MKKIFKSKLVSASIVLAVFVVLSGPSLSASEISSGWIYPSSFSGSIENECDSVLGVVWGQAGRSFSVNPNIPAGDYKIDIEAHYGYYRQDSQAPQPNETMRIRTSVDAKNVSDLNGSGGIREDRDSCSQINSGRAVYADITNSPLRYEGGPVVFEGLTGESQSIDIYRVRFYRDGTPLPPPPSNNPPIGSFDAGNCNIIGGWAFDPDTSGLSVNINVWQGAPWPNGSLLTTLVANGNYRPDVNAQFGITGNHGFHTSTPLALKDGNAHNIYIYAVDTTDGVTGHMIGGSPRVIQCNVPTPTPTPVPTPTPTPVPTPTPTPTPVPEPLVSIIANPSIICRGDQSILSWTSSGAVSVHILGLGPVSANGKMSVSPFITTAYEIVATNSNGVSDYSEAKVKVVANCKGPTPTPTPVPTPTPTPTPVPTPTPTPTPVPAPLVSIIANPSTICRGNQSILSWTSSGAANAYIQNWGPVATIGQLNVSPFISTTYRIIVENTPGNSAFAEVRVVVRSDCNSVEPTPTPTPITVSIDASSSSICVGESTQLFWNSQNATRVTLTNFGDISGSGSVTVRPTTTTTYYITASNNNSMDSRSKTIGVVSCNNTVISENPDLVINKVVRNITDNSSESDFVAANPGDILEFTLRVQSVGNFEARDVRISDSLPSGLTYVSGTTTIDGRLQSDNNNLSNGGIFLGTLSPGRRVEVKFRAIAREITGGTQISVTNVGFITSSNTVPRQDGATVNVSAGIVAGALTVRTGSSFNWLWLAIFAVGGIVIASFVIRKFYL</sequence>
<dbReference type="PANTHER" id="PTHR48148">
    <property type="entry name" value="KERATINOCYTE PROLINE-RICH PROTEIN"/>
    <property type="match status" value="1"/>
</dbReference>
<dbReference type="InterPro" id="IPR001434">
    <property type="entry name" value="OmcB-like_DUF11"/>
</dbReference>
<evidence type="ECO:0000256" key="1">
    <source>
        <dbReference type="SAM" id="MobiDB-lite"/>
    </source>
</evidence>
<name>A0A1F8GDD1_9BACT</name>
<dbReference type="Pfam" id="PF01345">
    <property type="entry name" value="DUF11"/>
    <property type="match status" value="1"/>
</dbReference>
<feature type="domain" description="DUF11" evidence="3">
    <location>
        <begin position="631"/>
        <end position="733"/>
    </location>
</feature>
<feature type="transmembrane region" description="Helical" evidence="2">
    <location>
        <begin position="761"/>
        <end position="779"/>
    </location>
</feature>
<gene>
    <name evidence="4" type="ORF">A2918_01765</name>
</gene>
<protein>
    <recommendedName>
        <fullName evidence="3">DUF11 domain-containing protein</fullName>
    </recommendedName>
</protein>
<evidence type="ECO:0000313" key="4">
    <source>
        <dbReference type="EMBL" id="OGN22469.1"/>
    </source>
</evidence>
<comment type="caution">
    <text evidence="4">The sequence shown here is derived from an EMBL/GenBank/DDBJ whole genome shotgun (WGS) entry which is preliminary data.</text>
</comment>
<accession>A0A1F8GDD1</accession>
<evidence type="ECO:0000256" key="2">
    <source>
        <dbReference type="SAM" id="Phobius"/>
    </source>
</evidence>
<feature type="compositionally biased region" description="Pro residues" evidence="1">
    <location>
        <begin position="407"/>
        <end position="431"/>
    </location>
</feature>
<dbReference type="AlphaFoldDB" id="A0A1F8GDD1"/>
<dbReference type="STRING" id="1802694.A2918_01765"/>
<dbReference type="PANTHER" id="PTHR48148:SF3">
    <property type="entry name" value="KERATINOCYTE PROLINE-RICH PROTEIN"/>
    <property type="match status" value="1"/>
</dbReference>
<evidence type="ECO:0000313" key="5">
    <source>
        <dbReference type="Proteomes" id="UP000178227"/>
    </source>
</evidence>
<dbReference type="NCBIfam" id="TIGR01451">
    <property type="entry name" value="B_ant_repeat"/>
    <property type="match status" value="1"/>
</dbReference>
<feature type="region of interest" description="Disordered" evidence="1">
    <location>
        <begin position="405"/>
        <end position="431"/>
    </location>
</feature>
<proteinExistence type="predicted"/>
<organism evidence="4 5">
    <name type="scientific">Candidatus Yanofskybacteria bacterium RIFCSPLOWO2_01_FULL_42_49</name>
    <dbReference type="NCBI Taxonomy" id="1802694"/>
    <lineage>
        <taxon>Bacteria</taxon>
        <taxon>Candidatus Yanofskyibacteriota</taxon>
    </lineage>
</organism>